<organism evidence="1 2">
    <name type="scientific">Amanita muscaria (strain Koide BX008)</name>
    <dbReference type="NCBI Taxonomy" id="946122"/>
    <lineage>
        <taxon>Eukaryota</taxon>
        <taxon>Fungi</taxon>
        <taxon>Dikarya</taxon>
        <taxon>Basidiomycota</taxon>
        <taxon>Agaricomycotina</taxon>
        <taxon>Agaricomycetes</taxon>
        <taxon>Agaricomycetidae</taxon>
        <taxon>Agaricales</taxon>
        <taxon>Pluteineae</taxon>
        <taxon>Amanitaceae</taxon>
        <taxon>Amanita</taxon>
    </lineage>
</organism>
<evidence type="ECO:0000313" key="1">
    <source>
        <dbReference type="EMBL" id="KIL67145.1"/>
    </source>
</evidence>
<sequence>MIVEGKWMTLSGGFTLVYRGVQLGAQDGNSTRLAIAGGVTTQILPGSANNIGGQAFLIRLRPTPEGSASSKKSKPPEMLHYPNAFVRLHPLETHEQLPCFNYIGEGSDCCNRHSRPIFCPQC</sequence>
<name>A0A0C2SUP0_AMAMK</name>
<keyword evidence="2" id="KW-1185">Reference proteome</keyword>
<accession>A0A0C2SUP0</accession>
<reference evidence="1 2" key="1">
    <citation type="submission" date="2014-04" db="EMBL/GenBank/DDBJ databases">
        <title>Evolutionary Origins and Diversification of the Mycorrhizal Mutualists.</title>
        <authorList>
            <consortium name="DOE Joint Genome Institute"/>
            <consortium name="Mycorrhizal Genomics Consortium"/>
            <person name="Kohler A."/>
            <person name="Kuo A."/>
            <person name="Nagy L.G."/>
            <person name="Floudas D."/>
            <person name="Copeland A."/>
            <person name="Barry K.W."/>
            <person name="Cichocki N."/>
            <person name="Veneault-Fourrey C."/>
            <person name="LaButti K."/>
            <person name="Lindquist E.A."/>
            <person name="Lipzen A."/>
            <person name="Lundell T."/>
            <person name="Morin E."/>
            <person name="Murat C."/>
            <person name="Riley R."/>
            <person name="Ohm R."/>
            <person name="Sun H."/>
            <person name="Tunlid A."/>
            <person name="Henrissat B."/>
            <person name="Grigoriev I.V."/>
            <person name="Hibbett D.S."/>
            <person name="Martin F."/>
        </authorList>
    </citation>
    <scope>NUCLEOTIDE SEQUENCE [LARGE SCALE GENOMIC DNA]</scope>
    <source>
        <strain evidence="1 2">Koide BX008</strain>
    </source>
</reference>
<dbReference type="InParanoid" id="A0A0C2SUP0"/>
<evidence type="ECO:0000313" key="2">
    <source>
        <dbReference type="Proteomes" id="UP000054549"/>
    </source>
</evidence>
<dbReference type="OrthoDB" id="3056787at2759"/>
<dbReference type="Proteomes" id="UP000054549">
    <property type="component" value="Unassembled WGS sequence"/>
</dbReference>
<dbReference type="STRING" id="946122.A0A0C2SUP0"/>
<proteinExistence type="predicted"/>
<dbReference type="Gene3D" id="3.20.20.140">
    <property type="entry name" value="Metal-dependent hydrolases"/>
    <property type="match status" value="1"/>
</dbReference>
<dbReference type="AlphaFoldDB" id="A0A0C2SUP0"/>
<protein>
    <submittedName>
        <fullName evidence="1">Uncharacterized protein</fullName>
    </submittedName>
</protein>
<dbReference type="HOGENOM" id="CLU_2026117_0_0_1"/>
<dbReference type="EMBL" id="KN818233">
    <property type="protein sequence ID" value="KIL67145.1"/>
    <property type="molecule type" value="Genomic_DNA"/>
</dbReference>
<gene>
    <name evidence="1" type="ORF">M378DRAFT_330239</name>
</gene>